<proteinExistence type="predicted"/>
<evidence type="ECO:0000313" key="1">
    <source>
        <dbReference type="EMBL" id="MBL0745201.1"/>
    </source>
</evidence>
<dbReference type="EMBL" id="JAERRB010000014">
    <property type="protein sequence ID" value="MBL0745201.1"/>
    <property type="molecule type" value="Genomic_DNA"/>
</dbReference>
<evidence type="ECO:0000313" key="2">
    <source>
        <dbReference type="Proteomes" id="UP000613030"/>
    </source>
</evidence>
<evidence type="ECO:0008006" key="3">
    <source>
        <dbReference type="Google" id="ProtNLM"/>
    </source>
</evidence>
<comment type="caution">
    <text evidence="1">The sequence shown here is derived from an EMBL/GenBank/DDBJ whole genome shotgun (WGS) entry which is preliminary data.</text>
</comment>
<keyword evidence="2" id="KW-1185">Reference proteome</keyword>
<reference evidence="1 2" key="1">
    <citation type="submission" date="2021-01" db="EMBL/GenBank/DDBJ databases">
        <title>Chryseolinea sp. Jin1 Genome sequencing and assembly.</title>
        <authorList>
            <person name="Kim I."/>
        </authorList>
    </citation>
    <scope>NUCLEOTIDE SEQUENCE [LARGE SCALE GENOMIC DNA]</scope>
    <source>
        <strain evidence="1 2">Jin1</strain>
    </source>
</reference>
<protein>
    <recommendedName>
        <fullName evidence="3">DUF1735 domain-containing protein</fullName>
    </recommendedName>
</protein>
<name>A0ABS1L0H3_9BACT</name>
<dbReference type="RefSeq" id="WP_202015502.1">
    <property type="nucleotide sequence ID" value="NZ_JAERRB010000014.1"/>
</dbReference>
<sequence>MKIFLKYSLLVATTLIFTVSCRDEDKIRMPEIQDGVNARVVVHSDKSVLNFLDITNASMVFDIYSQNSDIKEITYSATFTDATFPTQKFPTVVIKKVAGSAFANGKASDLQVTATELAAAFDLPGGATYLSGGDNFTFFSSVELNDGRIINAANSAPNITTGTNASFTSTFKLFVSCPFVVDEAVGTYTVVTDAGEWATAPGHEAEIVAGPGANQITVKNALGYPQEFDMIVDINPGTGAATVAKQVTWDADFWFPADGYGLGSTAGSGFFFSCSGFLTLDLGFTVAAGSFGTFKVEWQKN</sequence>
<dbReference type="PROSITE" id="PS51257">
    <property type="entry name" value="PROKAR_LIPOPROTEIN"/>
    <property type="match status" value="1"/>
</dbReference>
<accession>A0ABS1L0H3</accession>
<gene>
    <name evidence="1" type="ORF">JI741_28480</name>
</gene>
<dbReference type="Proteomes" id="UP000613030">
    <property type="component" value="Unassembled WGS sequence"/>
</dbReference>
<organism evidence="1 2">
    <name type="scientific">Chryseolinea lacunae</name>
    <dbReference type="NCBI Taxonomy" id="2801331"/>
    <lineage>
        <taxon>Bacteria</taxon>
        <taxon>Pseudomonadati</taxon>
        <taxon>Bacteroidota</taxon>
        <taxon>Cytophagia</taxon>
        <taxon>Cytophagales</taxon>
        <taxon>Fulvivirgaceae</taxon>
        <taxon>Chryseolinea</taxon>
    </lineage>
</organism>